<evidence type="ECO:0000256" key="5">
    <source>
        <dbReference type="ARBA" id="ARBA00004991"/>
    </source>
</evidence>
<dbReference type="PANTHER" id="PTHR13693:SF3">
    <property type="entry name" value="LD36009P"/>
    <property type="match status" value="1"/>
</dbReference>
<reference evidence="21 22" key="1">
    <citation type="journal article" date="2016" name="Nat. Commun.">
        <title>Extremotolerant tardigrade genome and improved radiotolerance of human cultured cells by tardigrade-unique protein.</title>
        <authorList>
            <person name="Hashimoto T."/>
            <person name="Horikawa D.D."/>
            <person name="Saito Y."/>
            <person name="Kuwahara H."/>
            <person name="Kozuka-Hata H."/>
            <person name="Shin-I T."/>
            <person name="Minakuchi Y."/>
            <person name="Ohishi K."/>
            <person name="Motoyama A."/>
            <person name="Aizu T."/>
            <person name="Enomoto A."/>
            <person name="Kondo K."/>
            <person name="Tanaka S."/>
            <person name="Hara Y."/>
            <person name="Koshikawa S."/>
            <person name="Sagara H."/>
            <person name="Miura T."/>
            <person name="Yokobori S."/>
            <person name="Miyagawa K."/>
            <person name="Suzuki Y."/>
            <person name="Kubo T."/>
            <person name="Oyama M."/>
            <person name="Kohara Y."/>
            <person name="Fujiyama A."/>
            <person name="Arakawa K."/>
            <person name="Katayama T."/>
            <person name="Toyoda A."/>
            <person name="Kunieda T."/>
        </authorList>
    </citation>
    <scope>NUCLEOTIDE SEQUENCE [LARGE SCALE GENOMIC DNA]</scope>
    <source>
        <strain evidence="21 22">YOKOZUNA-1</strain>
    </source>
</reference>
<dbReference type="InterPro" id="IPR015421">
    <property type="entry name" value="PyrdxlP-dep_Trfase_major"/>
</dbReference>
<evidence type="ECO:0000256" key="14">
    <source>
        <dbReference type="ARBA" id="ARBA00023098"/>
    </source>
</evidence>
<evidence type="ECO:0000256" key="9">
    <source>
        <dbReference type="ARBA" id="ARBA00022692"/>
    </source>
</evidence>
<dbReference type="GO" id="GO:0004758">
    <property type="term" value="F:serine C-palmitoyltransferase activity"/>
    <property type="evidence" value="ECO:0007669"/>
    <property type="project" value="UniProtKB-EC"/>
</dbReference>
<evidence type="ECO:0000256" key="16">
    <source>
        <dbReference type="ARBA" id="ARBA00023315"/>
    </source>
</evidence>
<dbReference type="GO" id="GO:0016020">
    <property type="term" value="C:membrane"/>
    <property type="evidence" value="ECO:0007669"/>
    <property type="project" value="UniProtKB-SubCell"/>
</dbReference>
<dbReference type="PANTHER" id="PTHR13693">
    <property type="entry name" value="CLASS II AMINOTRANSFERASE/8-AMINO-7-OXONONANOATE SYNTHASE"/>
    <property type="match status" value="1"/>
</dbReference>
<dbReference type="Gene3D" id="3.40.640.10">
    <property type="entry name" value="Type I PLP-dependent aspartate aminotransferase-like (Major domain)"/>
    <property type="match status" value="1"/>
</dbReference>
<comment type="pathway">
    <text evidence="5">Sphingolipid metabolism.</text>
</comment>
<dbReference type="AlphaFoldDB" id="A0A1D1UYL6"/>
<organism evidence="21 22">
    <name type="scientific">Ramazzottius varieornatus</name>
    <name type="common">Water bear</name>
    <name type="synonym">Tardigrade</name>
    <dbReference type="NCBI Taxonomy" id="947166"/>
    <lineage>
        <taxon>Eukaryota</taxon>
        <taxon>Metazoa</taxon>
        <taxon>Ecdysozoa</taxon>
        <taxon>Tardigrada</taxon>
        <taxon>Eutardigrada</taxon>
        <taxon>Parachela</taxon>
        <taxon>Hypsibioidea</taxon>
        <taxon>Ramazzottiidae</taxon>
        <taxon>Ramazzottius</taxon>
    </lineage>
</organism>
<evidence type="ECO:0000256" key="8">
    <source>
        <dbReference type="ARBA" id="ARBA00022679"/>
    </source>
</evidence>
<protein>
    <recommendedName>
        <fullName evidence="7">serine C-palmitoyltransferase</fullName>
        <ecNumber evidence="7">2.3.1.50</ecNumber>
    </recommendedName>
</protein>
<comment type="caution">
    <text evidence="21">The sequence shown here is derived from an EMBL/GenBank/DDBJ whole genome shotgun (WGS) entry which is preliminary data.</text>
</comment>
<accession>A0A1D1UYL6</accession>
<dbReference type="InterPro" id="IPR004839">
    <property type="entry name" value="Aminotransferase_I/II_large"/>
</dbReference>
<sequence length="635" mass="70117">MDELKGTMGTGRKVNGHVRHGSIERFTTTVTQTITADYCCIAAATIVTSPSSGRDDSVITNGFLSKPEKLLSNGLSNGSLHKHEVVLPDIIASSGDASLVASESRLQEEDEMSHEGSMTPTEPVDLAPAEDIADEEFEDCALYVDIITIIGYIYLHIFGYLRDFLRKLKIERSLTPQEKNNKGFVPLYNDWENFYKRNVYVRARDVVDKPICSVPGPVISVMERSTPNYGWTFKFTGHKVQCINMASYNYLGFAQPSGVCADASINTLERLGVSNVSARNDVGSQPIHVELEDLVARFVGTEAALTFGMGFATNSANIPALVDKRCAILSDAFNHASIVTGARLSGATVKVFKHNDMKDLEAKLKEMILTGHPRTRRPFKKILIIVEGIYSMEGSICKLPEIIALKKKYKAYLYLDEAHSIGALGPHGRGVVDYFGLDARDVDIMMGTFTKSFGSSGGYIAGSRALINHLRHSSGAMVYSAAMPPPIAQQIITSMKVIMGEDGTDEGARRIKQLADNTRYLRTELRRLGFIVYGSKDSPVVPLLTFNFGRGIAFARLLMQRGVAIVVVGFPVTPVRLCRARLCVSAFHTREMLETVVREIDYLGDLCRLKYSRKHGPYSKKKTKVPRLKAECDKE</sequence>
<dbReference type="EC" id="2.3.1.50" evidence="7"/>
<comment type="cofactor">
    <cofactor evidence="1 18">
        <name>pyridoxal 5'-phosphate</name>
        <dbReference type="ChEBI" id="CHEBI:597326"/>
    </cofactor>
</comment>
<feature type="region of interest" description="Disordered" evidence="19">
    <location>
        <begin position="103"/>
        <end position="123"/>
    </location>
</feature>
<comment type="subcellular location">
    <subcellularLocation>
        <location evidence="2">Endoplasmic reticulum</location>
    </subcellularLocation>
    <subcellularLocation>
        <location evidence="3">Membrane</location>
    </subcellularLocation>
</comment>
<evidence type="ECO:0000256" key="2">
    <source>
        <dbReference type="ARBA" id="ARBA00004240"/>
    </source>
</evidence>
<keyword evidence="11 18" id="KW-0663">Pyridoxal phosphate</keyword>
<evidence type="ECO:0000256" key="1">
    <source>
        <dbReference type="ARBA" id="ARBA00001933"/>
    </source>
</evidence>
<dbReference type="GO" id="GO:0046512">
    <property type="term" value="P:sphingosine biosynthetic process"/>
    <property type="evidence" value="ECO:0007669"/>
    <property type="project" value="TreeGrafter"/>
</dbReference>
<dbReference type="Gene3D" id="3.90.1150.10">
    <property type="entry name" value="Aspartate Aminotransferase, domain 1"/>
    <property type="match status" value="1"/>
</dbReference>
<evidence type="ECO:0000256" key="3">
    <source>
        <dbReference type="ARBA" id="ARBA00004370"/>
    </source>
</evidence>
<keyword evidence="13" id="KW-1133">Transmembrane helix</keyword>
<evidence type="ECO:0000313" key="21">
    <source>
        <dbReference type="EMBL" id="GAU92427.1"/>
    </source>
</evidence>
<evidence type="ECO:0000256" key="10">
    <source>
        <dbReference type="ARBA" id="ARBA00022824"/>
    </source>
</evidence>
<dbReference type="Proteomes" id="UP000186922">
    <property type="component" value="Unassembled WGS sequence"/>
</dbReference>
<comment type="catalytic activity">
    <reaction evidence="17">
        <text>L-serine + hexadecanoyl-CoA + H(+) = 3-oxosphinganine + CO2 + CoA</text>
        <dbReference type="Rhea" id="RHEA:14761"/>
        <dbReference type="ChEBI" id="CHEBI:15378"/>
        <dbReference type="ChEBI" id="CHEBI:16526"/>
        <dbReference type="ChEBI" id="CHEBI:33384"/>
        <dbReference type="ChEBI" id="CHEBI:57287"/>
        <dbReference type="ChEBI" id="CHEBI:57379"/>
        <dbReference type="ChEBI" id="CHEBI:58299"/>
        <dbReference type="EC" id="2.3.1.50"/>
    </reaction>
</comment>
<keyword evidence="14" id="KW-0443">Lipid metabolism</keyword>
<dbReference type="InterPro" id="IPR015424">
    <property type="entry name" value="PyrdxlP-dep_Trfase"/>
</dbReference>
<keyword evidence="9" id="KW-0812">Transmembrane</keyword>
<evidence type="ECO:0000256" key="15">
    <source>
        <dbReference type="ARBA" id="ARBA00023136"/>
    </source>
</evidence>
<dbReference type="EMBL" id="BDGG01000002">
    <property type="protein sequence ID" value="GAU92427.1"/>
    <property type="molecule type" value="Genomic_DNA"/>
</dbReference>
<dbReference type="InterPro" id="IPR050087">
    <property type="entry name" value="AON_synthase_class-II"/>
</dbReference>
<keyword evidence="10" id="KW-0256">Endoplasmic reticulum</keyword>
<dbReference type="OrthoDB" id="65434at2759"/>
<dbReference type="STRING" id="947166.A0A1D1UYL6"/>
<dbReference type="CDD" id="cd06454">
    <property type="entry name" value="KBL_like"/>
    <property type="match status" value="1"/>
</dbReference>
<dbReference type="GO" id="GO:0005783">
    <property type="term" value="C:endoplasmic reticulum"/>
    <property type="evidence" value="ECO:0007669"/>
    <property type="project" value="UniProtKB-SubCell"/>
</dbReference>
<name>A0A1D1UYL6_RAMVA</name>
<comment type="pathway">
    <text evidence="4">Lipid metabolism; sphingolipid metabolism.</text>
</comment>
<dbReference type="GO" id="GO:0046513">
    <property type="term" value="P:ceramide biosynthetic process"/>
    <property type="evidence" value="ECO:0007669"/>
    <property type="project" value="TreeGrafter"/>
</dbReference>
<evidence type="ECO:0000313" key="22">
    <source>
        <dbReference type="Proteomes" id="UP000186922"/>
    </source>
</evidence>
<comment type="similarity">
    <text evidence="6 18">Belongs to the class-II pyridoxal-phosphate-dependent aminotransferase family.</text>
</comment>
<evidence type="ECO:0000256" key="6">
    <source>
        <dbReference type="ARBA" id="ARBA00008392"/>
    </source>
</evidence>
<keyword evidence="22" id="KW-1185">Reference proteome</keyword>
<evidence type="ECO:0000259" key="20">
    <source>
        <dbReference type="Pfam" id="PF00155"/>
    </source>
</evidence>
<evidence type="ECO:0000256" key="19">
    <source>
        <dbReference type="SAM" id="MobiDB-lite"/>
    </source>
</evidence>
<evidence type="ECO:0000256" key="11">
    <source>
        <dbReference type="ARBA" id="ARBA00022898"/>
    </source>
</evidence>
<feature type="domain" description="Aminotransferase class I/classII large" evidence="20">
    <location>
        <begin position="241"/>
        <end position="600"/>
    </location>
</feature>
<dbReference type="SUPFAM" id="SSF53383">
    <property type="entry name" value="PLP-dependent transferases"/>
    <property type="match status" value="1"/>
</dbReference>
<dbReference type="InterPro" id="IPR001917">
    <property type="entry name" value="Aminotrans_II_pyridoxalP_BS"/>
</dbReference>
<keyword evidence="12" id="KW-0746">Sphingolipid metabolism</keyword>
<evidence type="ECO:0000256" key="18">
    <source>
        <dbReference type="RuleBase" id="RU003693"/>
    </source>
</evidence>
<proteinExistence type="inferred from homology"/>
<keyword evidence="8" id="KW-0808">Transferase</keyword>
<dbReference type="PROSITE" id="PS00599">
    <property type="entry name" value="AA_TRANSFER_CLASS_2"/>
    <property type="match status" value="1"/>
</dbReference>
<dbReference type="FunFam" id="3.40.640.10:FF:000047">
    <property type="entry name" value="serine palmitoyltransferase 2 isoform X1"/>
    <property type="match status" value="1"/>
</dbReference>
<dbReference type="Pfam" id="PF00155">
    <property type="entry name" value="Aminotran_1_2"/>
    <property type="match status" value="1"/>
</dbReference>
<keyword evidence="15" id="KW-0472">Membrane</keyword>
<gene>
    <name evidence="21" type="primary">RvY_04509-1</name>
    <name evidence="21" type="synonym">RvY_04509.1</name>
    <name evidence="21" type="ORF">RvY_04509</name>
</gene>
<dbReference type="GO" id="GO:0030170">
    <property type="term" value="F:pyridoxal phosphate binding"/>
    <property type="evidence" value="ECO:0007669"/>
    <property type="project" value="InterPro"/>
</dbReference>
<evidence type="ECO:0000256" key="13">
    <source>
        <dbReference type="ARBA" id="ARBA00022989"/>
    </source>
</evidence>
<evidence type="ECO:0000256" key="17">
    <source>
        <dbReference type="ARBA" id="ARBA00048528"/>
    </source>
</evidence>
<evidence type="ECO:0000256" key="12">
    <source>
        <dbReference type="ARBA" id="ARBA00022919"/>
    </source>
</evidence>
<keyword evidence="16" id="KW-0012">Acyltransferase</keyword>
<evidence type="ECO:0000256" key="4">
    <source>
        <dbReference type="ARBA" id="ARBA00004760"/>
    </source>
</evidence>
<evidence type="ECO:0000256" key="7">
    <source>
        <dbReference type="ARBA" id="ARBA00013220"/>
    </source>
</evidence>
<dbReference type="GO" id="GO:0017059">
    <property type="term" value="C:serine palmitoyltransferase complex"/>
    <property type="evidence" value="ECO:0007669"/>
    <property type="project" value="TreeGrafter"/>
</dbReference>
<dbReference type="InterPro" id="IPR015422">
    <property type="entry name" value="PyrdxlP-dep_Trfase_small"/>
</dbReference>